<keyword evidence="3" id="KW-1185">Reference proteome</keyword>
<name>A0A1P8MRW3_9RHOB</name>
<dbReference type="KEGG" id="tom:BWR18_03080"/>
<dbReference type="Proteomes" id="UP000186336">
    <property type="component" value="Chromosome"/>
</dbReference>
<accession>A0A1P8MRW3</accession>
<gene>
    <name evidence="2" type="ORF">BWR18_03080</name>
</gene>
<keyword evidence="1" id="KW-0732">Signal</keyword>
<feature type="chain" id="PRO_5012907749" evidence="1">
    <location>
        <begin position="18"/>
        <end position="86"/>
    </location>
</feature>
<proteinExistence type="predicted"/>
<dbReference type="EMBL" id="CP019312">
    <property type="protein sequence ID" value="APX10788.1"/>
    <property type="molecule type" value="Genomic_DNA"/>
</dbReference>
<protein>
    <submittedName>
        <fullName evidence="2">Uncharacterized protein</fullName>
    </submittedName>
</protein>
<dbReference type="RefSeq" id="WP_076626655.1">
    <property type="nucleotide sequence ID" value="NZ_CP019312.1"/>
</dbReference>
<sequence length="86" mass="9419">MKFFAAALIFVFLAACADTVSETSGTFTARGETYPTTTRQFQRADGSTYSRMTIQVGAERVSCIPGNRADCETALIDTYNRDRGAF</sequence>
<organism evidence="2 3">
    <name type="scientific">Tateyamaria omphalii</name>
    <dbReference type="NCBI Taxonomy" id="299262"/>
    <lineage>
        <taxon>Bacteria</taxon>
        <taxon>Pseudomonadati</taxon>
        <taxon>Pseudomonadota</taxon>
        <taxon>Alphaproteobacteria</taxon>
        <taxon>Rhodobacterales</taxon>
        <taxon>Roseobacteraceae</taxon>
        <taxon>Tateyamaria</taxon>
    </lineage>
</organism>
<dbReference type="PROSITE" id="PS51257">
    <property type="entry name" value="PROKAR_LIPOPROTEIN"/>
    <property type="match status" value="1"/>
</dbReference>
<evidence type="ECO:0000313" key="3">
    <source>
        <dbReference type="Proteomes" id="UP000186336"/>
    </source>
</evidence>
<evidence type="ECO:0000256" key="1">
    <source>
        <dbReference type="SAM" id="SignalP"/>
    </source>
</evidence>
<evidence type="ECO:0000313" key="2">
    <source>
        <dbReference type="EMBL" id="APX10788.1"/>
    </source>
</evidence>
<dbReference type="STRING" id="299262.BWR18_03080"/>
<dbReference type="AlphaFoldDB" id="A0A1P8MRW3"/>
<dbReference type="OrthoDB" id="7874414at2"/>
<reference evidence="2 3" key="1">
    <citation type="submission" date="2017-01" db="EMBL/GenBank/DDBJ databases">
        <title>Complete genome of Tateyamaria omphalii DOK1-4 isolated from seawater in Dokdo.</title>
        <authorList>
            <person name="Kim J.H."/>
            <person name="Chi W.-J."/>
        </authorList>
    </citation>
    <scope>NUCLEOTIDE SEQUENCE [LARGE SCALE GENOMIC DNA]</scope>
    <source>
        <strain evidence="2 3">DOK1-4</strain>
    </source>
</reference>
<feature type="signal peptide" evidence="1">
    <location>
        <begin position="1"/>
        <end position="17"/>
    </location>
</feature>